<dbReference type="AlphaFoldDB" id="A0A090T1J7"/>
<feature type="signal peptide" evidence="1">
    <location>
        <begin position="1"/>
        <end position="23"/>
    </location>
</feature>
<reference evidence="2 3" key="2">
    <citation type="submission" date="2014-09" db="EMBL/GenBank/DDBJ databases">
        <authorList>
            <consortium name="NBRP consortium"/>
            <person name="Sawabe T."/>
            <person name="Meirelles P."/>
            <person name="Nakanishi M."/>
            <person name="Sayaka M."/>
            <person name="Hattori M."/>
            <person name="Ohkuma M."/>
        </authorList>
    </citation>
    <scope>NUCLEOTIDE SEQUENCE [LARGE SCALE GENOMIC DNA]</scope>
    <source>
        <strain evidence="2 3">JCM 19240</strain>
    </source>
</reference>
<dbReference type="Proteomes" id="UP000029224">
    <property type="component" value="Unassembled WGS sequence"/>
</dbReference>
<feature type="chain" id="PRO_5001863580" evidence="1">
    <location>
        <begin position="24"/>
        <end position="133"/>
    </location>
</feature>
<reference evidence="2 3" key="1">
    <citation type="submission" date="2014-09" db="EMBL/GenBank/DDBJ databases">
        <title>Vibrio maritimus JCM 19240. (C210) whole genome shotgun sequence.</title>
        <authorList>
            <person name="Sawabe T."/>
            <person name="Meirelles P."/>
            <person name="Nakanishi M."/>
            <person name="Sayaka M."/>
            <person name="Hattori M."/>
            <person name="Ohkuma M."/>
        </authorList>
    </citation>
    <scope>NUCLEOTIDE SEQUENCE [LARGE SCALE GENOMIC DNA]</scope>
    <source>
        <strain evidence="2 3">JCM 19240</strain>
    </source>
</reference>
<comment type="caution">
    <text evidence="2">The sequence shown here is derived from an EMBL/GenBank/DDBJ whole genome shotgun (WGS) entry which is preliminary data.</text>
</comment>
<organism evidence="2 3">
    <name type="scientific">Vibrio maritimus</name>
    <dbReference type="NCBI Taxonomy" id="990268"/>
    <lineage>
        <taxon>Bacteria</taxon>
        <taxon>Pseudomonadati</taxon>
        <taxon>Pseudomonadota</taxon>
        <taxon>Gammaproteobacteria</taxon>
        <taxon>Vibrionales</taxon>
        <taxon>Vibrionaceae</taxon>
        <taxon>Vibrio</taxon>
    </lineage>
</organism>
<evidence type="ECO:0000313" key="3">
    <source>
        <dbReference type="Proteomes" id="UP000029224"/>
    </source>
</evidence>
<accession>A0A090T1J7</accession>
<evidence type="ECO:0000313" key="2">
    <source>
        <dbReference type="EMBL" id="GAL33890.1"/>
    </source>
</evidence>
<proteinExistence type="predicted"/>
<keyword evidence="1" id="KW-0732">Signal</keyword>
<protein>
    <submittedName>
        <fullName evidence="2">Uncharacterized protein</fullName>
    </submittedName>
</protein>
<dbReference type="EMBL" id="BBMT01000004">
    <property type="protein sequence ID" value="GAL33890.1"/>
    <property type="molecule type" value="Genomic_DNA"/>
</dbReference>
<sequence length="133" mass="14801">MRNWLILPSLLVSALSYSVAVSAAPDQLVSDSSELTSYSVKHIEPILKSSSAEASEQAESMPSIDSAFLYPQLVEYVYSRLERATLWADVELNAQVNLQLDVVRLAGFSPVFEHRVDLMQAAYQKQDVAFMTD</sequence>
<name>A0A090T1J7_9VIBR</name>
<dbReference type="OrthoDB" id="9846163at2"/>
<keyword evidence="3" id="KW-1185">Reference proteome</keyword>
<evidence type="ECO:0000256" key="1">
    <source>
        <dbReference type="SAM" id="SignalP"/>
    </source>
</evidence>
<gene>
    <name evidence="2" type="ORF">JCM19240_798</name>
</gene>